<gene>
    <name evidence="6" type="ORF">ECPE_LOCUS16405</name>
</gene>
<evidence type="ECO:0000259" key="5">
    <source>
        <dbReference type="Pfam" id="PF12012"/>
    </source>
</evidence>
<evidence type="ECO:0000256" key="4">
    <source>
        <dbReference type="SAM" id="MobiDB-lite"/>
    </source>
</evidence>
<accession>A0A183BB21</accession>
<organism evidence="8">
    <name type="scientific">Echinostoma caproni</name>
    <dbReference type="NCBI Taxonomy" id="27848"/>
    <lineage>
        <taxon>Eukaryota</taxon>
        <taxon>Metazoa</taxon>
        <taxon>Spiralia</taxon>
        <taxon>Lophotrochozoa</taxon>
        <taxon>Platyhelminthes</taxon>
        <taxon>Trematoda</taxon>
        <taxon>Digenea</taxon>
        <taxon>Plagiorchiida</taxon>
        <taxon>Echinostomata</taxon>
        <taxon>Echinostomatoidea</taxon>
        <taxon>Echinostomatidae</taxon>
        <taxon>Echinostoma</taxon>
    </lineage>
</organism>
<sequence length="300" mass="33237">MSFRSENELTNHSNLVRSPGNAVDSSYLDSFTGEAESCMENSFPSMNTSSSLLDEDTISAAMQAIAEASRFHTELVESTTSLDHTSQRNDQIPLISIDTGKSENDVNNHQNRDDHSGEGKHNSIASVSHFECGVKLETMEVTTPAELSSSSIVIPVTSAETHCYDSNSVFLDSLFKSSSFSQQQITEPDNSSETDQENSDLALLSSLHPGQSPSNPSETRMHSNWRPTLRPIFERVLIERLWTQGELGGSKPRALLLTMWFFISRHFGIGCRTEHARLVLGDLQTRTDAQTGSRCLMFVR</sequence>
<reference evidence="8" key="1">
    <citation type="submission" date="2016-06" db="UniProtKB">
        <authorList>
            <consortium name="WormBaseParasite"/>
        </authorList>
    </citation>
    <scope>IDENTIFICATION</scope>
</reference>
<dbReference type="Proteomes" id="UP000272942">
    <property type="component" value="Unassembled WGS sequence"/>
</dbReference>
<keyword evidence="2" id="KW-0597">Phosphoprotein</keyword>
<keyword evidence="1" id="KW-1017">Isopeptide bond</keyword>
<name>A0A183BB21_9TREM</name>
<keyword evidence="7" id="KW-1185">Reference proteome</keyword>
<evidence type="ECO:0000256" key="1">
    <source>
        <dbReference type="ARBA" id="ARBA00022499"/>
    </source>
</evidence>
<dbReference type="OrthoDB" id="2434995at2759"/>
<protein>
    <submittedName>
        <fullName evidence="8">DUF3504 domain-containing protein</fullName>
    </submittedName>
</protein>
<evidence type="ECO:0000313" key="8">
    <source>
        <dbReference type="WBParaSite" id="ECPE_0001644901-mRNA-1"/>
    </source>
</evidence>
<evidence type="ECO:0000256" key="2">
    <source>
        <dbReference type="ARBA" id="ARBA00022553"/>
    </source>
</evidence>
<reference evidence="6 7" key="2">
    <citation type="submission" date="2018-11" db="EMBL/GenBank/DDBJ databases">
        <authorList>
            <consortium name="Pathogen Informatics"/>
        </authorList>
    </citation>
    <scope>NUCLEOTIDE SEQUENCE [LARGE SCALE GENOMIC DNA]</scope>
    <source>
        <strain evidence="6 7">Egypt</strain>
    </source>
</reference>
<dbReference type="WBParaSite" id="ECPE_0001644901-mRNA-1">
    <property type="protein sequence ID" value="ECPE_0001644901-mRNA-1"/>
    <property type="gene ID" value="ECPE_0001644901"/>
</dbReference>
<evidence type="ECO:0000313" key="6">
    <source>
        <dbReference type="EMBL" id="VDP93677.1"/>
    </source>
</evidence>
<dbReference type="EMBL" id="UZAN01064189">
    <property type="protein sequence ID" value="VDP93677.1"/>
    <property type="molecule type" value="Genomic_DNA"/>
</dbReference>
<dbReference type="Pfam" id="PF12012">
    <property type="entry name" value="DUF3504"/>
    <property type="match status" value="1"/>
</dbReference>
<feature type="region of interest" description="Disordered" evidence="4">
    <location>
        <begin position="96"/>
        <end position="122"/>
    </location>
</feature>
<feature type="region of interest" description="Disordered" evidence="4">
    <location>
        <begin position="1"/>
        <end position="22"/>
    </location>
</feature>
<dbReference type="AlphaFoldDB" id="A0A183BB21"/>
<evidence type="ECO:0000256" key="3">
    <source>
        <dbReference type="ARBA" id="ARBA00022843"/>
    </source>
</evidence>
<feature type="domain" description="ZMYM2-like/QRICH1 C-terminal" evidence="5">
    <location>
        <begin position="235"/>
        <end position="293"/>
    </location>
</feature>
<proteinExistence type="predicted"/>
<feature type="compositionally biased region" description="Basic and acidic residues" evidence="4">
    <location>
        <begin position="100"/>
        <end position="121"/>
    </location>
</feature>
<dbReference type="InterPro" id="IPR021893">
    <property type="entry name" value="ZMYM2-like_C"/>
</dbReference>
<evidence type="ECO:0000313" key="7">
    <source>
        <dbReference type="Proteomes" id="UP000272942"/>
    </source>
</evidence>
<keyword evidence="3" id="KW-0832">Ubl conjugation</keyword>